<feature type="domain" description="Origin recognition complex subunit 3 insertion" evidence="13">
    <location>
        <begin position="371"/>
        <end position="590"/>
    </location>
</feature>
<evidence type="ECO:0000259" key="12">
    <source>
        <dbReference type="Pfam" id="PF18137"/>
    </source>
</evidence>
<evidence type="ECO:0000256" key="3">
    <source>
        <dbReference type="ARBA" id="ARBA00019085"/>
    </source>
</evidence>
<dbReference type="Pfam" id="PF07034">
    <property type="entry name" value="ORC3_N"/>
    <property type="match status" value="1"/>
</dbReference>
<keyword evidence="5" id="KW-0235">DNA replication</keyword>
<dbReference type="GO" id="GO:0031261">
    <property type="term" value="C:DNA replication preinitiation complex"/>
    <property type="evidence" value="ECO:0007669"/>
    <property type="project" value="TreeGrafter"/>
</dbReference>
<name>A0A3A2ZQI5_9EURO</name>
<feature type="compositionally biased region" description="Acidic residues" evidence="10">
    <location>
        <begin position="1"/>
        <end position="10"/>
    </location>
</feature>
<evidence type="ECO:0000313" key="15">
    <source>
        <dbReference type="Proteomes" id="UP000266188"/>
    </source>
</evidence>
<evidence type="ECO:0000313" key="14">
    <source>
        <dbReference type="EMBL" id="RJE25422.1"/>
    </source>
</evidence>
<accession>A0A3A2ZQI5</accession>
<dbReference type="InterPro" id="IPR045667">
    <property type="entry name" value="ORC3_N"/>
</dbReference>
<evidence type="ECO:0000259" key="13">
    <source>
        <dbReference type="Pfam" id="PF19675"/>
    </source>
</evidence>
<evidence type="ECO:0000256" key="1">
    <source>
        <dbReference type="ARBA" id="ARBA00004123"/>
    </source>
</evidence>
<keyword evidence="15" id="KW-1185">Reference proteome</keyword>
<feature type="domain" description="Origin recognition complex subunit 3 N-terminal" evidence="11">
    <location>
        <begin position="103"/>
        <end position="359"/>
    </location>
</feature>
<dbReference type="Proteomes" id="UP000266188">
    <property type="component" value="Unassembled WGS sequence"/>
</dbReference>
<dbReference type="STRING" id="2070753.A0A3A2ZQI5"/>
<evidence type="ECO:0000256" key="9">
    <source>
        <dbReference type="ARBA" id="ARBA00045241"/>
    </source>
</evidence>
<dbReference type="InterPro" id="IPR040855">
    <property type="entry name" value="ORC_WH_C"/>
</dbReference>
<comment type="subunit">
    <text evidence="8">Component of ORC, a complex composed of at least 6 subunits: ORC1, ORC2, ORC3, ORC4, ORC5 and ORC6. ORC is regulated in a cell-cycle dependent manner. It is sequentially assembled at the exit from anaphase of mitosis and disassembled as cells enter S phase.</text>
</comment>
<dbReference type="Pfam" id="PF19675">
    <property type="entry name" value="ORC3_ins"/>
    <property type="match status" value="1"/>
</dbReference>
<feature type="region of interest" description="Disordered" evidence="10">
    <location>
        <begin position="1"/>
        <end position="47"/>
    </location>
</feature>
<keyword evidence="7" id="KW-0539">Nucleus</keyword>
<dbReference type="Pfam" id="PF18137">
    <property type="entry name" value="WHD_ORC"/>
    <property type="match status" value="1"/>
</dbReference>
<dbReference type="CDD" id="cd20704">
    <property type="entry name" value="Orc3"/>
    <property type="match status" value="1"/>
</dbReference>
<dbReference type="GO" id="GO:0006270">
    <property type="term" value="P:DNA replication initiation"/>
    <property type="evidence" value="ECO:0007669"/>
    <property type="project" value="TreeGrafter"/>
</dbReference>
<dbReference type="GO" id="GO:0003688">
    <property type="term" value="F:DNA replication origin binding"/>
    <property type="evidence" value="ECO:0007669"/>
    <property type="project" value="TreeGrafter"/>
</dbReference>
<evidence type="ECO:0000256" key="5">
    <source>
        <dbReference type="ARBA" id="ARBA00022705"/>
    </source>
</evidence>
<dbReference type="AlphaFoldDB" id="A0A3A2ZQI5"/>
<gene>
    <name evidence="14" type="ORF">PHISCL_02245</name>
</gene>
<evidence type="ECO:0000259" key="11">
    <source>
        <dbReference type="Pfam" id="PF07034"/>
    </source>
</evidence>
<evidence type="ECO:0000256" key="6">
    <source>
        <dbReference type="ARBA" id="ARBA00023125"/>
    </source>
</evidence>
<dbReference type="PANTHER" id="PTHR12748:SF0">
    <property type="entry name" value="ORIGIN RECOGNITION COMPLEX SUBUNIT 3"/>
    <property type="match status" value="1"/>
</dbReference>
<feature type="domain" description="Origin recognition complex subunit 3 winged helix C-terminal" evidence="12">
    <location>
        <begin position="603"/>
        <end position="707"/>
    </location>
</feature>
<evidence type="ECO:0000256" key="2">
    <source>
        <dbReference type="ARBA" id="ARBA00010977"/>
    </source>
</evidence>
<comment type="similarity">
    <text evidence="2">Belongs to the ORC3 family.</text>
</comment>
<keyword evidence="4" id="KW-0597">Phosphoprotein</keyword>
<dbReference type="GO" id="GO:0005664">
    <property type="term" value="C:nuclear origin of replication recognition complex"/>
    <property type="evidence" value="ECO:0007669"/>
    <property type="project" value="InterPro"/>
</dbReference>
<dbReference type="InterPro" id="IPR020795">
    <property type="entry name" value="ORC3"/>
</dbReference>
<dbReference type="EMBL" id="MVGC01000048">
    <property type="protein sequence ID" value="RJE25422.1"/>
    <property type="molecule type" value="Genomic_DNA"/>
</dbReference>
<dbReference type="GO" id="GO:0005656">
    <property type="term" value="C:nuclear pre-replicative complex"/>
    <property type="evidence" value="ECO:0007669"/>
    <property type="project" value="TreeGrafter"/>
</dbReference>
<dbReference type="InterPro" id="IPR045663">
    <property type="entry name" value="ORC3_ins"/>
</dbReference>
<keyword evidence="6" id="KW-0238">DNA-binding</keyword>
<evidence type="ECO:0000256" key="8">
    <source>
        <dbReference type="ARBA" id="ARBA00026084"/>
    </source>
</evidence>
<dbReference type="OrthoDB" id="10265211at2759"/>
<evidence type="ECO:0000256" key="10">
    <source>
        <dbReference type="SAM" id="MobiDB-lite"/>
    </source>
</evidence>
<reference evidence="15" key="1">
    <citation type="submission" date="2017-02" db="EMBL/GenBank/DDBJ databases">
        <authorList>
            <person name="Tafer H."/>
            <person name="Lopandic K."/>
        </authorList>
    </citation>
    <scope>NUCLEOTIDE SEQUENCE [LARGE SCALE GENOMIC DNA]</scope>
    <source>
        <strain evidence="15">CBS 366.77</strain>
    </source>
</reference>
<dbReference type="PANTHER" id="PTHR12748">
    <property type="entry name" value="ORIGIN RECOGNITION COMPLEX SUBUNIT 3"/>
    <property type="match status" value="1"/>
</dbReference>
<proteinExistence type="inferred from homology"/>
<evidence type="ECO:0000256" key="4">
    <source>
        <dbReference type="ARBA" id="ARBA00022553"/>
    </source>
</evidence>
<comment type="caution">
    <text evidence="14">The sequence shown here is derived from an EMBL/GenBank/DDBJ whole genome shotgun (WGS) entry which is preliminary data.</text>
</comment>
<organism evidence="14 15">
    <name type="scientific">Aspergillus sclerotialis</name>
    <dbReference type="NCBI Taxonomy" id="2070753"/>
    <lineage>
        <taxon>Eukaryota</taxon>
        <taxon>Fungi</taxon>
        <taxon>Dikarya</taxon>
        <taxon>Ascomycota</taxon>
        <taxon>Pezizomycotina</taxon>
        <taxon>Eurotiomycetes</taxon>
        <taxon>Eurotiomycetidae</taxon>
        <taxon>Eurotiales</taxon>
        <taxon>Aspergillaceae</taxon>
        <taxon>Aspergillus</taxon>
        <taxon>Aspergillus subgen. Polypaecilum</taxon>
    </lineage>
</organism>
<comment type="function">
    <text evidence="9">Component of the origin recognition complex (ORC) that binds origins of replication. DNA-binding is ATP-dependent. The specific DNA sequences that define origins of replication have not been identified yet. ORC is required to assemble the pre-replication complex necessary to initiate DNA replication. Binds histone H3 and H4 trimethylation marks H3K9me3, H3K27me3 and H4K20me3.</text>
</comment>
<comment type="subcellular location">
    <subcellularLocation>
        <location evidence="1">Nucleus</location>
    </subcellularLocation>
</comment>
<sequence>MDALEPELDTTPDGLNNQGVYIYHPSKSSKAHGDRPSKRRKVERVESDQESCPFVPLLNGHEDATSVELRYRNYEHLWSAQDAKIQVSVVLSMGNWLGLIMLQKILGDVDSEVLDSVSKFVRETSPETYNGCVPAALVTVGSNVSSLSRLLTRLNDRLTTTGEGGVVVLESGDAPNLKTTLKNIIRAAITNTEGNDGYQRSLNDRDGPRLLGYDLDLLSDYVEKKGVSDLVLALRDSEAFDPSLLTDLISLLSSWLDRIPFTLLLGISTSVELFEGRLPRSTISLIKGKYFELHEASNCVDHMYEALQAGGDAKFWIGRNITGTLFERSSDFFQSPEGFVRMIKYAYMSHFFANPLSLLLADELPADLPHDKLCEAIRNLPSFRKFCEDLLDSGSPKQVHQLLEDDEFLFHESLQHLRMGQQRMRDIFQSVKAIHRCLQSPNISKKSSVSDLSVLALAGELSNSSIVEDIFSTVKALDSDNLQDFFAILPQSVTGDSKFQEVQDDLSGLLQTYQDAVPLRSEYDHRHSVVKTTVVQQRVKLSKGKAKLPKQDIEYTKIVDRVQSLLESYLAEILVKPQDLFLHEVFLFDMRNPLKETFGPRPRFAVERALSNPFDYLISTSEDTGTRISTKQPATAILYQLYLESGALVNVHDLWSAFYAVFESHGGNNCDEQMVMALFYRALSELKAFGMVKGSRRNIDHVAKSAWIGL</sequence>
<protein>
    <recommendedName>
        <fullName evidence="3">Origin recognition complex subunit 3</fullName>
    </recommendedName>
</protein>
<evidence type="ECO:0000256" key="7">
    <source>
        <dbReference type="ARBA" id="ARBA00023242"/>
    </source>
</evidence>